<comment type="caution">
    <text evidence="1">The sequence shown here is derived from an EMBL/GenBank/DDBJ whole genome shotgun (WGS) entry which is preliminary data.</text>
</comment>
<sequence>MATYPLCVIMEPLNMWRVAKRGPKIKGADEEGRDANEEGRDAIIGVTKETTLVLLLLPKVELLFLIIFVFFFINTGDHHKASLSASSDHHRHRERTETDASSNGSFLLKQTTSCSDLSPDHEEIWRIWGKQHCDELPVSCMFRGCTFKDCAIPPEREVEESLGDIVGVYKSLSDCQAQVGSSICDPPVSVYKGYCMPRDTEEYILSCGLKNALYSIRAADLKADLFGDLTPCPFQQPSSSINETVDKDKKRSQELMGAEMWEAKNPLRKHIKLEPGVMNQVQSSGRSCIVEFDGASKGNPGQAGAGAVLRADDGRMICRLREGLGIATCNAAKYRALILGMKHALMRGFTNIRVMGDSKLVCMQIQGLWKVRNPSMSDLYKEAKKLKDRFLSFEISHVLRDLNSDADAEANFAACLADGQIEEIDV</sequence>
<reference evidence="1 2" key="1">
    <citation type="journal article" date="2021" name="Hortic Res">
        <title>High-quality reference genome and annotation aids understanding of berry development for evergreen blueberry (Vaccinium darrowii).</title>
        <authorList>
            <person name="Yu J."/>
            <person name="Hulse-Kemp A.M."/>
            <person name="Babiker E."/>
            <person name="Staton M."/>
        </authorList>
    </citation>
    <scope>NUCLEOTIDE SEQUENCE [LARGE SCALE GENOMIC DNA]</scope>
    <source>
        <strain evidence="2">cv. NJ 8807/NJ 8810</strain>
        <tissue evidence="1">Young leaf</tissue>
    </source>
</reference>
<protein>
    <submittedName>
        <fullName evidence="1">Uncharacterized protein</fullName>
    </submittedName>
</protein>
<dbReference type="Proteomes" id="UP000828048">
    <property type="component" value="Chromosome 12"/>
</dbReference>
<organism evidence="1 2">
    <name type="scientific">Vaccinium darrowii</name>
    <dbReference type="NCBI Taxonomy" id="229202"/>
    <lineage>
        <taxon>Eukaryota</taxon>
        <taxon>Viridiplantae</taxon>
        <taxon>Streptophyta</taxon>
        <taxon>Embryophyta</taxon>
        <taxon>Tracheophyta</taxon>
        <taxon>Spermatophyta</taxon>
        <taxon>Magnoliopsida</taxon>
        <taxon>eudicotyledons</taxon>
        <taxon>Gunneridae</taxon>
        <taxon>Pentapetalae</taxon>
        <taxon>asterids</taxon>
        <taxon>Ericales</taxon>
        <taxon>Ericaceae</taxon>
        <taxon>Vaccinioideae</taxon>
        <taxon>Vaccinieae</taxon>
        <taxon>Vaccinium</taxon>
    </lineage>
</organism>
<evidence type="ECO:0000313" key="2">
    <source>
        <dbReference type="Proteomes" id="UP000828048"/>
    </source>
</evidence>
<evidence type="ECO:0000313" key="1">
    <source>
        <dbReference type="EMBL" id="KAH7863461.1"/>
    </source>
</evidence>
<proteinExistence type="predicted"/>
<name>A0ACB7ZDD0_9ERIC</name>
<accession>A0ACB7ZDD0</accession>
<keyword evidence="2" id="KW-1185">Reference proteome</keyword>
<dbReference type="EMBL" id="CM037162">
    <property type="protein sequence ID" value="KAH7863461.1"/>
    <property type="molecule type" value="Genomic_DNA"/>
</dbReference>
<gene>
    <name evidence="1" type="ORF">Vadar_017801</name>
</gene>